<dbReference type="HOGENOM" id="CLU_2757865_0_0_1"/>
<proteinExistence type="predicted"/>
<dbReference type="AlphaFoldDB" id="X0KIQ1"/>
<organism evidence="1">
    <name type="scientific">Fusarium oxysporum f. sp. vasinfectum 25433</name>
    <dbReference type="NCBI Taxonomy" id="1089449"/>
    <lineage>
        <taxon>Eukaryota</taxon>
        <taxon>Fungi</taxon>
        <taxon>Dikarya</taxon>
        <taxon>Ascomycota</taxon>
        <taxon>Pezizomycotina</taxon>
        <taxon>Sordariomycetes</taxon>
        <taxon>Hypocreomycetidae</taxon>
        <taxon>Hypocreales</taxon>
        <taxon>Nectriaceae</taxon>
        <taxon>Fusarium</taxon>
        <taxon>Fusarium oxysporum species complex</taxon>
    </lineage>
</organism>
<protein>
    <submittedName>
        <fullName evidence="1">Oxidoreductase</fullName>
    </submittedName>
</protein>
<gene>
    <name evidence="1" type="ORF">FOTG_18176</name>
</gene>
<sequence>MDFVSPEVGAATHAFAAFEPSISDQNGAYLLQCRIADPYVDTVKPWATSPIEADKLWKLSEKLVGQEFKY</sequence>
<reference evidence="1" key="2">
    <citation type="submission" date="2012-05" db="EMBL/GenBank/DDBJ databases">
        <title>The Genome Annotation of Fusarium oxysporum Cotton.</title>
        <authorList>
            <consortium name="The Broad Institute Genomics Platform"/>
            <person name="Ma L.-J."/>
            <person name="Corby-Kistler H."/>
            <person name="Broz K."/>
            <person name="Gale L.R."/>
            <person name="Jonkers W."/>
            <person name="O'Donnell K."/>
            <person name="Ploetz R."/>
            <person name="Steinberg C."/>
            <person name="Schwartz D.C."/>
            <person name="VanEtten H."/>
            <person name="Zhou S."/>
            <person name="Young S.K."/>
            <person name="Zeng Q."/>
            <person name="Gargeya S."/>
            <person name="Fitzgerald M."/>
            <person name="Abouelleil A."/>
            <person name="Alvarado L."/>
            <person name="Chapman S.B."/>
            <person name="Gainer-Dewar J."/>
            <person name="Goldberg J."/>
            <person name="Griggs A."/>
            <person name="Gujja S."/>
            <person name="Hansen M."/>
            <person name="Howarth C."/>
            <person name="Imamovic A."/>
            <person name="Ireland A."/>
            <person name="Larimer J."/>
            <person name="McCowan C."/>
            <person name="Murphy C."/>
            <person name="Pearson M."/>
            <person name="Poon T.W."/>
            <person name="Priest M."/>
            <person name="Roberts A."/>
            <person name="Saif S."/>
            <person name="Shea T."/>
            <person name="Sykes S."/>
            <person name="Wortman J."/>
            <person name="Nusbaum C."/>
            <person name="Birren B."/>
        </authorList>
    </citation>
    <scope>NUCLEOTIDE SEQUENCE</scope>
    <source>
        <strain evidence="1">25433</strain>
    </source>
</reference>
<name>X0KIQ1_FUSOX</name>
<dbReference type="Gene3D" id="3.40.50.720">
    <property type="entry name" value="NAD(P)-binding Rossmann-like Domain"/>
    <property type="match status" value="1"/>
</dbReference>
<dbReference type="EMBL" id="JH658153">
    <property type="protein sequence ID" value="EXM13368.1"/>
    <property type="molecule type" value="Genomic_DNA"/>
</dbReference>
<dbReference type="Proteomes" id="UP000030701">
    <property type="component" value="Unassembled WGS sequence"/>
</dbReference>
<accession>X0KIQ1</accession>
<reference evidence="1" key="1">
    <citation type="submission" date="2011-11" db="EMBL/GenBank/DDBJ databases">
        <title>The Genome Sequence of Fusarium oxysporum Cotton.</title>
        <authorList>
            <consortium name="The Broad Institute Genome Sequencing Platform"/>
            <person name="Ma L.-J."/>
            <person name="Gale L.R."/>
            <person name="Schwartz D.C."/>
            <person name="Zhou S."/>
            <person name="Corby-Kistler H."/>
            <person name="Young S.K."/>
            <person name="Zeng Q."/>
            <person name="Gargeya S."/>
            <person name="Fitzgerald M."/>
            <person name="Haas B."/>
            <person name="Abouelleil A."/>
            <person name="Alvarado L."/>
            <person name="Arachchi H.M."/>
            <person name="Berlin A."/>
            <person name="Brown A."/>
            <person name="Chapman S.B."/>
            <person name="Chen Z."/>
            <person name="Dunbar C."/>
            <person name="Freedman E."/>
            <person name="Gearin G."/>
            <person name="Goldberg J."/>
            <person name="Griggs A."/>
            <person name="Gujja S."/>
            <person name="Heiman D."/>
            <person name="Howarth C."/>
            <person name="Larson L."/>
            <person name="Lui A."/>
            <person name="MacDonald P.J.P."/>
            <person name="Montmayeur A."/>
            <person name="Murphy C."/>
            <person name="Neiman D."/>
            <person name="Pearson M."/>
            <person name="Priest M."/>
            <person name="Roberts A."/>
            <person name="Saif S."/>
            <person name="Shea T."/>
            <person name="Shenoy N."/>
            <person name="Sisk P."/>
            <person name="Stolte C."/>
            <person name="Sykes S."/>
            <person name="Wortman J."/>
            <person name="Nusbaum C."/>
            <person name="Birren B."/>
        </authorList>
    </citation>
    <scope>NUCLEOTIDE SEQUENCE [LARGE SCALE GENOMIC DNA]</scope>
    <source>
        <strain evidence="1">25433</strain>
    </source>
</reference>
<evidence type="ECO:0000313" key="1">
    <source>
        <dbReference type="EMBL" id="EXM13368.1"/>
    </source>
</evidence>